<feature type="transmembrane region" description="Helical" evidence="1">
    <location>
        <begin position="97"/>
        <end position="114"/>
    </location>
</feature>
<evidence type="ECO:0000256" key="1">
    <source>
        <dbReference type="SAM" id="Phobius"/>
    </source>
</evidence>
<proteinExistence type="predicted"/>
<keyword evidence="1" id="KW-0472">Membrane</keyword>
<protein>
    <recommendedName>
        <fullName evidence="4">Glycosyltransferase RgtA/B/C/D-like domain-containing protein</fullName>
    </recommendedName>
</protein>
<keyword evidence="3" id="KW-1185">Reference proteome</keyword>
<dbReference type="AlphaFoldDB" id="A0A518DP89"/>
<feature type="transmembrane region" description="Helical" evidence="1">
    <location>
        <begin position="215"/>
        <end position="234"/>
    </location>
</feature>
<accession>A0A518DP89</accession>
<evidence type="ECO:0000313" key="3">
    <source>
        <dbReference type="Proteomes" id="UP000317648"/>
    </source>
</evidence>
<keyword evidence="1" id="KW-0812">Transmembrane</keyword>
<keyword evidence="1" id="KW-1133">Transmembrane helix</keyword>
<feature type="transmembrane region" description="Helical" evidence="1">
    <location>
        <begin position="324"/>
        <end position="343"/>
    </location>
</feature>
<evidence type="ECO:0000313" key="2">
    <source>
        <dbReference type="EMBL" id="QDU93658.1"/>
    </source>
</evidence>
<feature type="transmembrane region" description="Helical" evidence="1">
    <location>
        <begin position="168"/>
        <end position="187"/>
    </location>
</feature>
<organism evidence="2 3">
    <name type="scientific">Lignipirellula cremea</name>
    <dbReference type="NCBI Taxonomy" id="2528010"/>
    <lineage>
        <taxon>Bacteria</taxon>
        <taxon>Pseudomonadati</taxon>
        <taxon>Planctomycetota</taxon>
        <taxon>Planctomycetia</taxon>
        <taxon>Pirellulales</taxon>
        <taxon>Pirellulaceae</taxon>
        <taxon>Lignipirellula</taxon>
    </lineage>
</organism>
<dbReference type="EMBL" id="CP036433">
    <property type="protein sequence ID" value="QDU93658.1"/>
    <property type="molecule type" value="Genomic_DNA"/>
</dbReference>
<sequence length="547" mass="59637">MPGRVKSDDPRLPLSHCLLAAAALLLIVLVAAAVRWPGLQESFWVDELHTVWCVVGEQADVVPRAQFGNQAPLYFLGERLLTQTAGVSEAIVRMPSLIASVALCPLLFWLVWLWTRSLTGGLLAAALAAVDSDLIFYGSEARPYACLQAVAVVHLLLLTRLLDRPPTQAARLALHAGFVLVGVLAFYLHYTAALLFLAEAVAILGILAWRRNGASLPGLVVDLLAIGLAGLFSLRPLRFILERRDNWSQFIPEPSFWQMFQKMHLAEYLVLPLAVAGGWAAVVGWRRFGESSSASDDGRADEPLSFSPGRFDGDSGYSNGSETGWILGGCWLGIPLVVAWLASHYGVAPVFYHRYLLAEFPAAIALAGVACGASRRRSFRLALAVGVLTLAVLTGPTLSQLIRTGEFTAPRNENWRRALVALNDVRPPGAPIVLYSNLIETSALAKPQAARSSLLRDYSVLPLQSAYPLRGKPLLISLAAQQLQELSAEERSTLAKSDEFWLVVRGDWESAYGVCQALLAQLPPPSEGYELSRYNFGQVWAIQIQPR</sequence>
<feature type="transmembrane region" description="Helical" evidence="1">
    <location>
        <begin position="12"/>
        <end position="34"/>
    </location>
</feature>
<dbReference type="Proteomes" id="UP000317648">
    <property type="component" value="Chromosome"/>
</dbReference>
<feature type="transmembrane region" description="Helical" evidence="1">
    <location>
        <begin position="265"/>
        <end position="285"/>
    </location>
</feature>
<dbReference type="KEGG" id="lcre:Pla8534_14390"/>
<evidence type="ECO:0008006" key="4">
    <source>
        <dbReference type="Google" id="ProtNLM"/>
    </source>
</evidence>
<name>A0A518DP89_9BACT</name>
<feature type="transmembrane region" description="Helical" evidence="1">
    <location>
        <begin position="381"/>
        <end position="402"/>
    </location>
</feature>
<reference evidence="2 3" key="1">
    <citation type="submission" date="2019-02" db="EMBL/GenBank/DDBJ databases">
        <title>Deep-cultivation of Planctomycetes and their phenomic and genomic characterization uncovers novel biology.</title>
        <authorList>
            <person name="Wiegand S."/>
            <person name="Jogler M."/>
            <person name="Boedeker C."/>
            <person name="Pinto D."/>
            <person name="Vollmers J."/>
            <person name="Rivas-Marin E."/>
            <person name="Kohn T."/>
            <person name="Peeters S.H."/>
            <person name="Heuer A."/>
            <person name="Rast P."/>
            <person name="Oberbeckmann S."/>
            <person name="Bunk B."/>
            <person name="Jeske O."/>
            <person name="Meyerdierks A."/>
            <person name="Storesund J.E."/>
            <person name="Kallscheuer N."/>
            <person name="Luecker S."/>
            <person name="Lage O.M."/>
            <person name="Pohl T."/>
            <person name="Merkel B.J."/>
            <person name="Hornburger P."/>
            <person name="Mueller R.-W."/>
            <person name="Bruemmer F."/>
            <person name="Labrenz M."/>
            <person name="Spormann A.M."/>
            <person name="Op den Camp H."/>
            <person name="Overmann J."/>
            <person name="Amann R."/>
            <person name="Jetten M.S.M."/>
            <person name="Mascher T."/>
            <person name="Medema M.H."/>
            <person name="Devos D.P."/>
            <person name="Kaster A.-K."/>
            <person name="Ovreas L."/>
            <person name="Rohde M."/>
            <person name="Galperin M.Y."/>
            <person name="Jogler C."/>
        </authorList>
    </citation>
    <scope>NUCLEOTIDE SEQUENCE [LARGE SCALE GENOMIC DNA]</scope>
    <source>
        <strain evidence="2 3">Pla85_3_4</strain>
    </source>
</reference>
<gene>
    <name evidence="2" type="ORF">Pla8534_14390</name>
</gene>